<organism evidence="1 2">
    <name type="scientific">Natrinema soli</name>
    <dbReference type="NCBI Taxonomy" id="1930624"/>
    <lineage>
        <taxon>Archaea</taxon>
        <taxon>Methanobacteriati</taxon>
        <taxon>Methanobacteriota</taxon>
        <taxon>Stenosarchaea group</taxon>
        <taxon>Halobacteria</taxon>
        <taxon>Halobacteriales</taxon>
        <taxon>Natrialbaceae</taxon>
        <taxon>Natrinema</taxon>
    </lineage>
</organism>
<proteinExistence type="predicted"/>
<protein>
    <submittedName>
        <fullName evidence="1">Uncharacterized protein</fullName>
    </submittedName>
</protein>
<comment type="caution">
    <text evidence="1">The sequence shown here is derived from an EMBL/GenBank/DDBJ whole genome shotgun (WGS) entry which is preliminary data.</text>
</comment>
<reference evidence="1 2" key="1">
    <citation type="journal article" date="2019" name="Int. J. Syst. Evol. Microbiol.">
        <title>The Global Catalogue of Microorganisms (GCM) 10K type strain sequencing project: providing services to taxonomists for standard genome sequencing and annotation.</title>
        <authorList>
            <consortium name="The Broad Institute Genomics Platform"/>
            <consortium name="The Broad Institute Genome Sequencing Center for Infectious Disease"/>
            <person name="Wu L."/>
            <person name="Ma J."/>
        </authorList>
    </citation>
    <scope>NUCLEOTIDE SEQUENCE [LARGE SCALE GENOMIC DNA]</scope>
    <source>
        <strain evidence="1 2">LMG 29247</strain>
    </source>
</reference>
<evidence type="ECO:0000313" key="2">
    <source>
        <dbReference type="Proteomes" id="UP001596383"/>
    </source>
</evidence>
<dbReference type="RefSeq" id="WP_273741372.1">
    <property type="nucleotide sequence ID" value="NZ_JAQIVI010000596.1"/>
</dbReference>
<dbReference type="AlphaFoldDB" id="A0ABD5SVX8"/>
<dbReference type="Proteomes" id="UP001596383">
    <property type="component" value="Unassembled WGS sequence"/>
</dbReference>
<sequence length="210" mass="24689">MPDRLKFDEIDSIGTFPDGRIKMDVIFTDNRGREYVWTPKWEELQKMYVSAEQVEELNTEGGEYLERLKALQKFGDETLARLAKCIAYHKSLDGLRNEFAGRSTKAGQTPEREEIDRIFEFADVPSPDYPDKYTLGDRDKIIHQHLRDLNEGDYENVVMVMESLVDRRRHIDAEERRREIIEEMNKILGYENLMITLEGRVRPINAESEE</sequence>
<dbReference type="EMBL" id="JBHSWV010000596">
    <property type="protein sequence ID" value="MFC6768620.1"/>
    <property type="molecule type" value="Genomic_DNA"/>
</dbReference>
<name>A0ABD5SVX8_9EURY</name>
<evidence type="ECO:0000313" key="1">
    <source>
        <dbReference type="EMBL" id="MFC6768620.1"/>
    </source>
</evidence>
<gene>
    <name evidence="1" type="ORF">ACFQE6_27495</name>
</gene>
<accession>A0ABD5SVX8</accession>
<keyword evidence="2" id="KW-1185">Reference proteome</keyword>